<sequence>MFIEVKLGLAVMFFVWMLTRSLYKKATWLQLTIVGLQIFSVLLLIELSITHYFPEFLEAKWFIGVFFAAVFVIAAAKERYLSNSEKQREIN</sequence>
<name>A0A0B7JJQ0_9GAMM</name>
<dbReference type="EMBL" id="PYNF01000029">
    <property type="protein sequence ID" value="PSU93438.1"/>
    <property type="molecule type" value="Genomic_DNA"/>
</dbReference>
<accession>A0A0B7JJQ0</accession>
<comment type="caution">
    <text evidence="1">The sequence shown here is derived from an EMBL/GenBank/DDBJ whole genome shotgun (WGS) entry which is preliminary data.</text>
</comment>
<evidence type="ECO:0000313" key="2">
    <source>
        <dbReference type="Proteomes" id="UP000241426"/>
    </source>
</evidence>
<reference evidence="1 2" key="1">
    <citation type="submission" date="2018-01" db="EMBL/GenBank/DDBJ databases">
        <title>Whole genome sequencing of Histamine producing bacteria.</title>
        <authorList>
            <person name="Butler K."/>
        </authorList>
    </citation>
    <scope>NUCLEOTIDE SEQUENCE [LARGE SCALE GENOMIC DNA]</scope>
    <source>
        <strain evidence="1 2">FS-7.2</strain>
    </source>
</reference>
<accession>A0A2T3KCL7</accession>
<organism evidence="1 2">
    <name type="scientific">Photobacterium kishitanii</name>
    <dbReference type="NCBI Taxonomy" id="318456"/>
    <lineage>
        <taxon>Bacteria</taxon>
        <taxon>Pseudomonadati</taxon>
        <taxon>Pseudomonadota</taxon>
        <taxon>Gammaproteobacteria</taxon>
        <taxon>Vibrionales</taxon>
        <taxon>Vibrionaceae</taxon>
        <taxon>Photobacterium</taxon>
    </lineage>
</organism>
<dbReference type="GeneID" id="29946370"/>
<dbReference type="AlphaFoldDB" id="A0A0B7JJQ0"/>
<dbReference type="eggNOG" id="ENOG5031ZAR">
    <property type="taxonomic scope" value="Bacteria"/>
</dbReference>
<proteinExistence type="predicted"/>
<dbReference type="Proteomes" id="UP000241426">
    <property type="component" value="Unassembled WGS sequence"/>
</dbReference>
<gene>
    <name evidence="1" type="ORF">C9J27_21125</name>
</gene>
<evidence type="ECO:0000313" key="1">
    <source>
        <dbReference type="EMBL" id="PSU93438.1"/>
    </source>
</evidence>
<protein>
    <submittedName>
        <fullName evidence="1">Uncharacterized protein</fullName>
    </submittedName>
</protein>
<dbReference type="RefSeq" id="WP_036791542.1">
    <property type="nucleotide sequence ID" value="NZ_JAUZMV010000002.1"/>
</dbReference>